<evidence type="ECO:0000313" key="2">
    <source>
        <dbReference type="EMBL" id="MEX0408793.1"/>
    </source>
</evidence>
<feature type="transmembrane region" description="Helical" evidence="1">
    <location>
        <begin position="126"/>
        <end position="150"/>
    </location>
</feature>
<sequence>MSEHPATVLTALLLTLAVLALGYAAFGFWTILIFTFGFLGGFVLWLLFPATVAFSTIEFPYFLALALFILHRLEEYLSGFFDRLSAITGVQKSEVASWEVVLLLLLSVGAWLLIPRVMARGYRFGTYLAWTFFAATGITELAHFVVFPWFAPTLFAYFPGMASVVLLAPVAWWGIWRLAAAQRQRSGESAFM</sequence>
<comment type="caution">
    <text evidence="2">The sequence shown here is derived from an EMBL/GenBank/DDBJ whole genome shotgun (WGS) entry which is preliminary data.</text>
</comment>
<dbReference type="RefSeq" id="WP_367956649.1">
    <property type="nucleotide sequence ID" value="NZ_JBDPGJ010000006.1"/>
</dbReference>
<dbReference type="Proteomes" id="UP001556692">
    <property type="component" value="Unassembled WGS sequence"/>
</dbReference>
<keyword evidence="3" id="KW-1185">Reference proteome</keyword>
<feature type="transmembrane region" description="Helical" evidence="1">
    <location>
        <begin position="156"/>
        <end position="176"/>
    </location>
</feature>
<accession>A0ABV3SPS3</accession>
<name>A0ABV3SPS3_9HYPH</name>
<keyword evidence="1" id="KW-0812">Transmembrane</keyword>
<gene>
    <name evidence="2" type="ORF">ABGN05_24420</name>
</gene>
<keyword evidence="1" id="KW-1133">Transmembrane helix</keyword>
<organism evidence="2 3">
    <name type="scientific">Aquibium pacificus</name>
    <dbReference type="NCBI Taxonomy" id="3153579"/>
    <lineage>
        <taxon>Bacteria</taxon>
        <taxon>Pseudomonadati</taxon>
        <taxon>Pseudomonadota</taxon>
        <taxon>Alphaproteobacteria</taxon>
        <taxon>Hyphomicrobiales</taxon>
        <taxon>Phyllobacteriaceae</taxon>
        <taxon>Aquibium</taxon>
    </lineage>
</organism>
<keyword evidence="1" id="KW-0472">Membrane</keyword>
<protein>
    <submittedName>
        <fullName evidence="2">Uncharacterized protein</fullName>
    </submittedName>
</protein>
<evidence type="ECO:0000313" key="3">
    <source>
        <dbReference type="Proteomes" id="UP001556692"/>
    </source>
</evidence>
<reference evidence="2 3" key="1">
    <citation type="submission" date="2024-05" db="EMBL/GenBank/DDBJ databases">
        <authorList>
            <person name="Jiang F."/>
        </authorList>
    </citation>
    <scope>NUCLEOTIDE SEQUENCE [LARGE SCALE GENOMIC DNA]</scope>
    <source>
        <strain evidence="2 3">LZ166</strain>
    </source>
</reference>
<feature type="transmembrane region" description="Helical" evidence="1">
    <location>
        <begin position="95"/>
        <end position="114"/>
    </location>
</feature>
<proteinExistence type="predicted"/>
<dbReference type="EMBL" id="JBDPGJ010000006">
    <property type="protein sequence ID" value="MEX0408793.1"/>
    <property type="molecule type" value="Genomic_DNA"/>
</dbReference>
<feature type="transmembrane region" description="Helical" evidence="1">
    <location>
        <begin position="30"/>
        <end position="48"/>
    </location>
</feature>
<evidence type="ECO:0000256" key="1">
    <source>
        <dbReference type="SAM" id="Phobius"/>
    </source>
</evidence>